<dbReference type="SMART" id="SM00877">
    <property type="entry name" value="BMC"/>
    <property type="match status" value="1"/>
</dbReference>
<evidence type="ECO:0000259" key="5">
    <source>
        <dbReference type="PROSITE" id="PS51930"/>
    </source>
</evidence>
<reference evidence="6" key="2">
    <citation type="submission" date="2020-09" db="EMBL/GenBank/DDBJ databases">
        <authorList>
            <person name="Sun Q."/>
            <person name="Kim S."/>
        </authorList>
    </citation>
    <scope>NUCLEOTIDE SEQUENCE</scope>
    <source>
        <strain evidence="6">KCTC 42249</strain>
    </source>
</reference>
<evidence type="ECO:0000313" key="7">
    <source>
        <dbReference type="Proteomes" id="UP000630142"/>
    </source>
</evidence>
<sequence>MSQESLGLIETIGLAAAIAAADAAVKSANVTLVGYELSKGDGMAVVKLRGDVGAVQAAISAAQAEAARVGQVVATRVIARPSLDLTKIVDSRETVGIKRPEPTRAEPVATAVQEEPSAAPAPTPQVVETAPSETSGQAETPASPVIEPTFAEPTAYGNPPPPTDVSEPIDLPQSTPPQRPDRHQRRR</sequence>
<comment type="similarity">
    <text evidence="3">Belongs to the bacterial microcompartments protein family.</text>
</comment>
<keyword evidence="7" id="KW-1185">Reference proteome</keyword>
<dbReference type="Pfam" id="PF00936">
    <property type="entry name" value="BMC"/>
    <property type="match status" value="1"/>
</dbReference>
<feature type="region of interest" description="Disordered" evidence="4">
    <location>
        <begin position="96"/>
        <end position="187"/>
    </location>
</feature>
<comment type="caution">
    <text evidence="6">The sequence shown here is derived from an EMBL/GenBank/DDBJ whole genome shotgun (WGS) entry which is preliminary data.</text>
</comment>
<gene>
    <name evidence="6" type="ORF">GCM10016234_16550</name>
</gene>
<feature type="domain" description="BMC" evidence="5">
    <location>
        <begin position="5"/>
        <end position="90"/>
    </location>
</feature>
<feature type="compositionally biased region" description="Polar residues" evidence="4">
    <location>
        <begin position="131"/>
        <end position="140"/>
    </location>
</feature>
<reference evidence="6" key="1">
    <citation type="journal article" date="2014" name="Int. J. Syst. Evol. Microbiol.">
        <title>Complete genome sequence of Corynebacterium casei LMG S-19264T (=DSM 44701T), isolated from a smear-ripened cheese.</title>
        <authorList>
            <consortium name="US DOE Joint Genome Institute (JGI-PGF)"/>
            <person name="Walter F."/>
            <person name="Albersmeier A."/>
            <person name="Kalinowski J."/>
            <person name="Ruckert C."/>
        </authorList>
    </citation>
    <scope>NUCLEOTIDE SEQUENCE</scope>
    <source>
        <strain evidence="6">KCTC 42249</strain>
    </source>
</reference>
<evidence type="ECO:0000256" key="1">
    <source>
        <dbReference type="ARBA" id="ARBA00024322"/>
    </source>
</evidence>
<dbReference type="InterPro" id="IPR000249">
    <property type="entry name" value="BMC_dom"/>
</dbReference>
<organism evidence="6 7">
    <name type="scientific">Tianweitania populi</name>
    <dbReference type="NCBI Taxonomy" id="1607949"/>
    <lineage>
        <taxon>Bacteria</taxon>
        <taxon>Pseudomonadati</taxon>
        <taxon>Pseudomonadota</taxon>
        <taxon>Alphaproteobacteria</taxon>
        <taxon>Hyphomicrobiales</taxon>
        <taxon>Phyllobacteriaceae</taxon>
        <taxon>Tianweitania</taxon>
    </lineage>
</organism>
<dbReference type="AlphaFoldDB" id="A0A8J3DPH0"/>
<evidence type="ECO:0000256" key="2">
    <source>
        <dbReference type="ARBA" id="ARBA00024446"/>
    </source>
</evidence>
<dbReference type="InterPro" id="IPR037233">
    <property type="entry name" value="CcmK-like_sf"/>
</dbReference>
<dbReference type="PROSITE" id="PS51930">
    <property type="entry name" value="BMC_2"/>
    <property type="match status" value="1"/>
</dbReference>
<dbReference type="CDD" id="cd07045">
    <property type="entry name" value="BMC_CcmK_like"/>
    <property type="match status" value="1"/>
</dbReference>
<evidence type="ECO:0000256" key="4">
    <source>
        <dbReference type="SAM" id="MobiDB-lite"/>
    </source>
</evidence>
<dbReference type="EMBL" id="BMZQ01000001">
    <property type="protein sequence ID" value="GHD12362.1"/>
    <property type="molecule type" value="Genomic_DNA"/>
</dbReference>
<dbReference type="PANTHER" id="PTHR33941">
    <property type="entry name" value="PROPANEDIOL UTILIZATION PROTEIN PDUA"/>
    <property type="match status" value="1"/>
</dbReference>
<dbReference type="Proteomes" id="UP000630142">
    <property type="component" value="Unassembled WGS sequence"/>
</dbReference>
<dbReference type="GO" id="GO:0031469">
    <property type="term" value="C:bacterial microcompartment"/>
    <property type="evidence" value="ECO:0007669"/>
    <property type="project" value="UniProtKB-SubCell"/>
</dbReference>
<keyword evidence="2" id="KW-1283">Bacterial microcompartment</keyword>
<evidence type="ECO:0000256" key="3">
    <source>
        <dbReference type="PROSITE-ProRule" id="PRU01278"/>
    </source>
</evidence>
<dbReference type="RefSeq" id="WP_189502955.1">
    <property type="nucleotide sequence ID" value="NZ_BMZQ01000001.1"/>
</dbReference>
<accession>A0A8J3DPH0</accession>
<dbReference type="PANTHER" id="PTHR33941:SF11">
    <property type="entry name" value="BACTERIAL MICROCOMPARTMENT SHELL PROTEIN PDUJ"/>
    <property type="match status" value="1"/>
</dbReference>
<dbReference type="InterPro" id="IPR044872">
    <property type="entry name" value="CcmK/CsoS1_BMC"/>
</dbReference>
<dbReference type="InterPro" id="IPR050575">
    <property type="entry name" value="BMC_shell"/>
</dbReference>
<name>A0A8J3DPH0_9HYPH</name>
<evidence type="ECO:0000313" key="6">
    <source>
        <dbReference type="EMBL" id="GHD12362.1"/>
    </source>
</evidence>
<dbReference type="Gene3D" id="3.30.70.1710">
    <property type="match status" value="1"/>
</dbReference>
<proteinExistence type="inferred from homology"/>
<dbReference type="SUPFAM" id="SSF143414">
    <property type="entry name" value="CcmK-like"/>
    <property type="match status" value="1"/>
</dbReference>
<protein>
    <submittedName>
        <fullName evidence="6">Microcompartment protein</fullName>
    </submittedName>
</protein>
<comment type="subcellular location">
    <subcellularLocation>
        <location evidence="1">Bacterial microcompartment</location>
    </subcellularLocation>
</comment>